<gene>
    <name evidence="1" type="ORF">IC229_31820</name>
</gene>
<dbReference type="EMBL" id="JACWZY010000049">
    <property type="protein sequence ID" value="MBD2705250.1"/>
    <property type="molecule type" value="Genomic_DNA"/>
</dbReference>
<proteinExistence type="predicted"/>
<keyword evidence="2" id="KW-1185">Reference proteome</keyword>
<dbReference type="RefSeq" id="WP_190892498.1">
    <property type="nucleotide sequence ID" value="NZ_JACWZY010000049.1"/>
</dbReference>
<name>A0A927GAN6_9BACT</name>
<dbReference type="Proteomes" id="UP000598820">
    <property type="component" value="Unassembled WGS sequence"/>
</dbReference>
<accession>A0A927GAN6</accession>
<evidence type="ECO:0000313" key="2">
    <source>
        <dbReference type="Proteomes" id="UP000598820"/>
    </source>
</evidence>
<reference evidence="1" key="1">
    <citation type="submission" date="2020-09" db="EMBL/GenBank/DDBJ databases">
        <authorList>
            <person name="Kim M.K."/>
        </authorList>
    </citation>
    <scope>NUCLEOTIDE SEQUENCE</scope>
    <source>
        <strain evidence="1">BT702</strain>
    </source>
</reference>
<evidence type="ECO:0000313" key="1">
    <source>
        <dbReference type="EMBL" id="MBD2705250.1"/>
    </source>
</evidence>
<comment type="caution">
    <text evidence="1">The sequence shown here is derived from an EMBL/GenBank/DDBJ whole genome shotgun (WGS) entry which is preliminary data.</text>
</comment>
<organism evidence="1 2">
    <name type="scientific">Spirosoma profusum</name>
    <dbReference type="NCBI Taxonomy" id="2771354"/>
    <lineage>
        <taxon>Bacteria</taxon>
        <taxon>Pseudomonadati</taxon>
        <taxon>Bacteroidota</taxon>
        <taxon>Cytophagia</taxon>
        <taxon>Cytophagales</taxon>
        <taxon>Cytophagaceae</taxon>
        <taxon>Spirosoma</taxon>
    </lineage>
</organism>
<sequence>MDLFKALEDRYSSLAELVQPVANLSDAQRVNRQRHMGGSKFTFDL</sequence>
<protein>
    <submittedName>
        <fullName evidence="1">Uncharacterized protein</fullName>
    </submittedName>
</protein>
<dbReference type="AlphaFoldDB" id="A0A927GAN6"/>